<keyword evidence="2" id="KW-1185">Reference proteome</keyword>
<dbReference type="InterPro" id="IPR006439">
    <property type="entry name" value="HAD-SF_hydro_IA"/>
</dbReference>
<name>A0ABY8QY53_9MICO</name>
<evidence type="ECO:0000313" key="1">
    <source>
        <dbReference type="EMBL" id="WGW13918.1"/>
    </source>
</evidence>
<sequence>MDPRPSPERPHSATGKGPGRIGLVCLDMAGTTVRDGGAVIEAFDAALADAGLQEGSQDYENAAEYARLTMGQSKIAVFRDIFGGDEELALQANKSFETAYAESIHSPGGAVPIPGAEETVEACRAEGIPVALTTGFSAATRDQLIAALGWDGLCDLVLSPEDAGRGRPYPDMLLTALIRLGIDDVAQIAAVGDTTSDLLAGSRAGASIIAGVRTGAHGDEQFATVPHTHVIDSVADLPKLIAAYNSRPAVA</sequence>
<protein>
    <submittedName>
        <fullName evidence="1">Phosphonatase-like hydrolase</fullName>
    </submittedName>
</protein>
<accession>A0ABY8QY53</accession>
<dbReference type="InterPro" id="IPR050155">
    <property type="entry name" value="HAD-like_hydrolase_sf"/>
</dbReference>
<dbReference type="InterPro" id="IPR036412">
    <property type="entry name" value="HAD-like_sf"/>
</dbReference>
<dbReference type="SUPFAM" id="SSF56784">
    <property type="entry name" value="HAD-like"/>
    <property type="match status" value="1"/>
</dbReference>
<dbReference type="RefSeq" id="WP_349640741.1">
    <property type="nucleotide sequence ID" value="NZ_CP090958.1"/>
</dbReference>
<gene>
    <name evidence="1" type="ORF">LWF01_09325</name>
</gene>
<dbReference type="Proteomes" id="UP001209083">
    <property type="component" value="Chromosome"/>
</dbReference>
<organism evidence="1 2">
    <name type="scientific">Saxibacter everestensis</name>
    <dbReference type="NCBI Taxonomy" id="2909229"/>
    <lineage>
        <taxon>Bacteria</taxon>
        <taxon>Bacillati</taxon>
        <taxon>Actinomycetota</taxon>
        <taxon>Actinomycetes</taxon>
        <taxon>Micrococcales</taxon>
        <taxon>Brevibacteriaceae</taxon>
        <taxon>Saxibacter</taxon>
    </lineage>
</organism>
<dbReference type="PANTHER" id="PTHR43434">
    <property type="entry name" value="PHOSPHOGLYCOLATE PHOSPHATASE"/>
    <property type="match status" value="1"/>
</dbReference>
<proteinExistence type="predicted"/>
<dbReference type="SFLD" id="SFLDS00003">
    <property type="entry name" value="Haloacid_Dehalogenase"/>
    <property type="match status" value="1"/>
</dbReference>
<dbReference type="EMBL" id="CP090958">
    <property type="protein sequence ID" value="WGW13918.1"/>
    <property type="molecule type" value="Genomic_DNA"/>
</dbReference>
<dbReference type="InterPro" id="IPR022468">
    <property type="entry name" value="PhnX-like"/>
</dbReference>
<dbReference type="NCBIfam" id="TIGR03351">
    <property type="entry name" value="PhnX-like"/>
    <property type="match status" value="1"/>
</dbReference>
<dbReference type="InterPro" id="IPR023214">
    <property type="entry name" value="HAD_sf"/>
</dbReference>
<dbReference type="Pfam" id="PF00702">
    <property type="entry name" value="Hydrolase"/>
    <property type="match status" value="1"/>
</dbReference>
<dbReference type="SFLD" id="SFLDG01129">
    <property type="entry name" value="C1.5:_HAD__Beta-PGM__Phosphata"/>
    <property type="match status" value="1"/>
</dbReference>
<dbReference type="NCBIfam" id="TIGR01509">
    <property type="entry name" value="HAD-SF-IA-v3"/>
    <property type="match status" value="1"/>
</dbReference>
<dbReference type="Gene3D" id="3.40.50.1000">
    <property type="entry name" value="HAD superfamily/HAD-like"/>
    <property type="match status" value="1"/>
</dbReference>
<reference evidence="1 2" key="1">
    <citation type="submission" date="2023-05" db="EMBL/GenBank/DDBJ databases">
        <title>Lithophilousrod everest ZFBP1038 complete genpme.</title>
        <authorList>
            <person name="Tian M."/>
        </authorList>
    </citation>
    <scope>NUCLEOTIDE SEQUENCE [LARGE SCALE GENOMIC DNA]</scope>
    <source>
        <strain evidence="1 2">ZFBP1038</strain>
    </source>
</reference>
<evidence type="ECO:0000313" key="2">
    <source>
        <dbReference type="Proteomes" id="UP001209083"/>
    </source>
</evidence>
<dbReference type="PANTHER" id="PTHR43434:SF19">
    <property type="entry name" value="PHOSPHONOACETALDEHYDE HYDROLASE"/>
    <property type="match status" value="1"/>
</dbReference>